<name>A0A8T3A276_DENNO</name>
<organism evidence="1 2">
    <name type="scientific">Dendrobium nobile</name>
    <name type="common">Orchid</name>
    <dbReference type="NCBI Taxonomy" id="94219"/>
    <lineage>
        <taxon>Eukaryota</taxon>
        <taxon>Viridiplantae</taxon>
        <taxon>Streptophyta</taxon>
        <taxon>Embryophyta</taxon>
        <taxon>Tracheophyta</taxon>
        <taxon>Spermatophyta</taxon>
        <taxon>Magnoliopsida</taxon>
        <taxon>Liliopsida</taxon>
        <taxon>Asparagales</taxon>
        <taxon>Orchidaceae</taxon>
        <taxon>Epidendroideae</taxon>
        <taxon>Malaxideae</taxon>
        <taxon>Dendrobiinae</taxon>
        <taxon>Dendrobium</taxon>
    </lineage>
</organism>
<accession>A0A8T3A276</accession>
<sequence length="84" mass="9382">MAQTNPNVFPDRAVVPFYVAPSVSASFCRLNPTSRYRPSIRPLLTVAARLFLTLADLNENLTLNRTQWTEMIHLADPIVVPTGN</sequence>
<dbReference type="Proteomes" id="UP000829196">
    <property type="component" value="Unassembled WGS sequence"/>
</dbReference>
<dbReference type="EMBL" id="JAGYWB010000019">
    <property type="protein sequence ID" value="KAI0488714.1"/>
    <property type="molecule type" value="Genomic_DNA"/>
</dbReference>
<comment type="caution">
    <text evidence="1">The sequence shown here is derived from an EMBL/GenBank/DDBJ whole genome shotgun (WGS) entry which is preliminary data.</text>
</comment>
<dbReference type="AlphaFoldDB" id="A0A8T3A276"/>
<gene>
    <name evidence="1" type="ORF">KFK09_028553</name>
</gene>
<keyword evidence="2" id="KW-1185">Reference proteome</keyword>
<reference evidence="1" key="1">
    <citation type="journal article" date="2022" name="Front. Genet.">
        <title>Chromosome-Scale Assembly of the Dendrobium nobile Genome Provides Insights Into the Molecular Mechanism of the Biosynthesis of the Medicinal Active Ingredient of Dendrobium.</title>
        <authorList>
            <person name="Xu Q."/>
            <person name="Niu S.-C."/>
            <person name="Li K.-L."/>
            <person name="Zheng P.-J."/>
            <person name="Zhang X.-J."/>
            <person name="Jia Y."/>
            <person name="Liu Y."/>
            <person name="Niu Y.-X."/>
            <person name="Yu L.-H."/>
            <person name="Chen D.-F."/>
            <person name="Zhang G.-Q."/>
        </authorList>
    </citation>
    <scope>NUCLEOTIDE SEQUENCE</scope>
    <source>
        <tissue evidence="1">Leaf</tissue>
    </source>
</reference>
<evidence type="ECO:0000313" key="2">
    <source>
        <dbReference type="Proteomes" id="UP000829196"/>
    </source>
</evidence>
<evidence type="ECO:0000313" key="1">
    <source>
        <dbReference type="EMBL" id="KAI0488714.1"/>
    </source>
</evidence>
<proteinExistence type="predicted"/>
<protein>
    <submittedName>
        <fullName evidence="1">Uncharacterized protein</fullName>
    </submittedName>
</protein>